<sequence length="127" mass="13521">MSGNPSPLSLNAAALLAARDPSCLIETDAFMLLDVRKPLARQVSGFELAGVIWRHPFAAAHWKAEFSARRLAVFCVHGHEVSQAVAGYLRDEGVAALYVEGGFEALRMGGWPVAALDGAEQQDGSDA</sequence>
<feature type="domain" description="Rhodanese" evidence="1">
    <location>
        <begin position="26"/>
        <end position="114"/>
    </location>
</feature>
<dbReference type="RefSeq" id="WP_219158012.1">
    <property type="nucleotide sequence ID" value="NZ_JAHWQX010000001.1"/>
</dbReference>
<dbReference type="Proteomes" id="UP001430804">
    <property type="component" value="Unassembled WGS sequence"/>
</dbReference>
<accession>A0ABS6WLV4</accession>
<keyword evidence="3" id="KW-1185">Reference proteome</keyword>
<dbReference type="PROSITE" id="PS50206">
    <property type="entry name" value="RHODANESE_3"/>
    <property type="match status" value="1"/>
</dbReference>
<reference evidence="2" key="1">
    <citation type="submission" date="2021-07" db="EMBL/GenBank/DDBJ databases">
        <title>Pseudohoeflea marina sp. nov. a polyhydroxyalcanoate-producing bacterium.</title>
        <authorList>
            <person name="Zheng W."/>
            <person name="Yu S."/>
            <person name="Huang Y."/>
        </authorList>
    </citation>
    <scope>NUCLEOTIDE SEQUENCE</scope>
    <source>
        <strain evidence="2">DP4N28-3</strain>
    </source>
</reference>
<evidence type="ECO:0000259" key="1">
    <source>
        <dbReference type="PROSITE" id="PS50206"/>
    </source>
</evidence>
<protein>
    <recommendedName>
        <fullName evidence="1">Rhodanese domain-containing protein</fullName>
    </recommendedName>
</protein>
<evidence type="ECO:0000313" key="3">
    <source>
        <dbReference type="Proteomes" id="UP001430804"/>
    </source>
</evidence>
<gene>
    <name evidence="2" type="ORF">KY465_02300</name>
</gene>
<evidence type="ECO:0000313" key="2">
    <source>
        <dbReference type="EMBL" id="MBW3096105.1"/>
    </source>
</evidence>
<dbReference type="EMBL" id="JAHWQX010000001">
    <property type="protein sequence ID" value="MBW3096105.1"/>
    <property type="molecule type" value="Genomic_DNA"/>
</dbReference>
<proteinExistence type="predicted"/>
<dbReference type="InterPro" id="IPR001763">
    <property type="entry name" value="Rhodanese-like_dom"/>
</dbReference>
<comment type="caution">
    <text evidence="2">The sequence shown here is derived from an EMBL/GenBank/DDBJ whole genome shotgun (WGS) entry which is preliminary data.</text>
</comment>
<organism evidence="2 3">
    <name type="scientific">Pseudohoeflea coraliihabitans</name>
    <dbReference type="NCBI Taxonomy" id="2860393"/>
    <lineage>
        <taxon>Bacteria</taxon>
        <taxon>Pseudomonadati</taxon>
        <taxon>Pseudomonadota</taxon>
        <taxon>Alphaproteobacteria</taxon>
        <taxon>Hyphomicrobiales</taxon>
        <taxon>Rhizobiaceae</taxon>
        <taxon>Pseudohoeflea</taxon>
    </lineage>
</organism>
<name>A0ABS6WLV4_9HYPH</name>